<proteinExistence type="predicted"/>
<reference evidence="1 2" key="1">
    <citation type="submission" date="2018-04" db="EMBL/GenBank/DDBJ databases">
        <authorList>
            <person name="Vogel A."/>
        </authorList>
    </citation>
    <scope>NUCLEOTIDE SEQUENCE [LARGE SCALE GENOMIC DNA]</scope>
</reference>
<dbReference type="Proteomes" id="UP000595140">
    <property type="component" value="Unassembled WGS sequence"/>
</dbReference>
<sequence>MKMKLEFGDEKLTFDLNVDGDVKKGRFDYVGEFKLTSEKRVWKEEPNQNSMYQVVQNLRRLKELLRKLHKDKFNMIHKQVDEKRDELMRIQRDVKANPSQFLFNRERELMHPMNRAIKASYQLKLVEGTDGIARVLEELFSKMLGSTHPIKEIDRKVLVKGKSLTAEQQLELIKEFKPELGRDVLEDADAGL</sequence>
<dbReference type="OrthoDB" id="1113518at2759"/>
<name>A0A484NPB4_9ASTE</name>
<gene>
    <name evidence="1" type="ORF">CCAM_LOCUS44755</name>
</gene>
<dbReference type="AlphaFoldDB" id="A0A484NPB4"/>
<dbReference type="EMBL" id="OOIL02006841">
    <property type="protein sequence ID" value="VFR02980.1"/>
    <property type="molecule type" value="Genomic_DNA"/>
</dbReference>
<evidence type="ECO:0000313" key="2">
    <source>
        <dbReference type="Proteomes" id="UP000595140"/>
    </source>
</evidence>
<protein>
    <submittedName>
        <fullName evidence="1">Uncharacterized protein</fullName>
    </submittedName>
</protein>
<organism evidence="1 2">
    <name type="scientific">Cuscuta campestris</name>
    <dbReference type="NCBI Taxonomy" id="132261"/>
    <lineage>
        <taxon>Eukaryota</taxon>
        <taxon>Viridiplantae</taxon>
        <taxon>Streptophyta</taxon>
        <taxon>Embryophyta</taxon>
        <taxon>Tracheophyta</taxon>
        <taxon>Spermatophyta</taxon>
        <taxon>Magnoliopsida</taxon>
        <taxon>eudicotyledons</taxon>
        <taxon>Gunneridae</taxon>
        <taxon>Pentapetalae</taxon>
        <taxon>asterids</taxon>
        <taxon>lamiids</taxon>
        <taxon>Solanales</taxon>
        <taxon>Convolvulaceae</taxon>
        <taxon>Cuscuteae</taxon>
        <taxon>Cuscuta</taxon>
        <taxon>Cuscuta subgen. Grammica</taxon>
        <taxon>Cuscuta sect. Cleistogrammica</taxon>
    </lineage>
</organism>
<keyword evidence="2" id="KW-1185">Reference proteome</keyword>
<accession>A0A484NPB4</accession>
<evidence type="ECO:0000313" key="1">
    <source>
        <dbReference type="EMBL" id="VFR02980.1"/>
    </source>
</evidence>